<evidence type="ECO:0000256" key="4">
    <source>
        <dbReference type="ARBA" id="ARBA00022989"/>
    </source>
</evidence>
<dbReference type="NCBIfam" id="TIGR01297">
    <property type="entry name" value="CDF"/>
    <property type="match status" value="1"/>
</dbReference>
<keyword evidence="3 6" id="KW-0812">Transmembrane</keyword>
<proteinExistence type="predicted"/>
<dbReference type="InterPro" id="IPR027470">
    <property type="entry name" value="Cation_efflux_CTD"/>
</dbReference>
<comment type="subcellular location">
    <subcellularLocation>
        <location evidence="1">Membrane</location>
        <topology evidence="1">Multi-pass membrane protein</topology>
    </subcellularLocation>
</comment>
<evidence type="ECO:0000256" key="5">
    <source>
        <dbReference type="ARBA" id="ARBA00023136"/>
    </source>
</evidence>
<dbReference type="RefSeq" id="WP_016203649.1">
    <property type="nucleotide sequence ID" value="NZ_JABBPK010000001.1"/>
</dbReference>
<accession>A0A7Y0K8W3</accession>
<feature type="transmembrane region" description="Helical" evidence="6">
    <location>
        <begin position="171"/>
        <end position="192"/>
    </location>
</feature>
<keyword evidence="2" id="KW-0813">Transport</keyword>
<dbReference type="Pfam" id="PF01545">
    <property type="entry name" value="Cation_efflux"/>
    <property type="match status" value="1"/>
</dbReference>
<dbReference type="SUPFAM" id="SSF161111">
    <property type="entry name" value="Cation efflux protein transmembrane domain-like"/>
    <property type="match status" value="1"/>
</dbReference>
<dbReference type="InterPro" id="IPR027469">
    <property type="entry name" value="Cation_efflux_TMD_sf"/>
</dbReference>
<evidence type="ECO:0000256" key="2">
    <source>
        <dbReference type="ARBA" id="ARBA00022448"/>
    </source>
</evidence>
<evidence type="ECO:0000259" key="8">
    <source>
        <dbReference type="Pfam" id="PF16916"/>
    </source>
</evidence>
<dbReference type="Gene3D" id="1.20.1510.10">
    <property type="entry name" value="Cation efflux protein transmembrane domain"/>
    <property type="match status" value="1"/>
</dbReference>
<evidence type="ECO:0000256" key="1">
    <source>
        <dbReference type="ARBA" id="ARBA00004141"/>
    </source>
</evidence>
<dbReference type="InterPro" id="IPR002524">
    <property type="entry name" value="Cation_efflux"/>
</dbReference>
<gene>
    <name evidence="9" type="ORF">HHU08_13320</name>
</gene>
<dbReference type="PANTHER" id="PTHR13414:SF9">
    <property type="entry name" value="PROTON-COUPLED ZINC ANTIPORTER SLC30A9, MITOCHONDRIAL"/>
    <property type="match status" value="1"/>
</dbReference>
<dbReference type="GO" id="GO:0016020">
    <property type="term" value="C:membrane"/>
    <property type="evidence" value="ECO:0007669"/>
    <property type="project" value="UniProtKB-SubCell"/>
</dbReference>
<dbReference type="Proteomes" id="UP000588491">
    <property type="component" value="Unassembled WGS sequence"/>
</dbReference>
<dbReference type="PANTHER" id="PTHR13414">
    <property type="entry name" value="HUEL-CATION TRANSPORTER"/>
    <property type="match status" value="1"/>
</dbReference>
<dbReference type="InterPro" id="IPR058533">
    <property type="entry name" value="Cation_efflux_TM"/>
</dbReference>
<feature type="domain" description="Cation efflux protein cytoplasmic" evidence="8">
    <location>
        <begin position="238"/>
        <end position="307"/>
    </location>
</feature>
<evidence type="ECO:0000256" key="6">
    <source>
        <dbReference type="SAM" id="Phobius"/>
    </source>
</evidence>
<dbReference type="GO" id="GO:0006829">
    <property type="term" value="P:zinc ion transport"/>
    <property type="evidence" value="ECO:0007669"/>
    <property type="project" value="InterPro"/>
</dbReference>
<keyword evidence="10" id="KW-1185">Reference proteome</keyword>
<comment type="caution">
    <text evidence="9">The sequence shown here is derived from an EMBL/GenBank/DDBJ whole genome shotgun (WGS) entry which is preliminary data.</text>
</comment>
<name>A0A7Y0K8W3_9BACI</name>
<feature type="transmembrane region" description="Helical" evidence="6">
    <location>
        <begin position="116"/>
        <end position="135"/>
    </location>
</feature>
<feature type="domain" description="Cation efflux protein transmembrane" evidence="7">
    <location>
        <begin position="16"/>
        <end position="225"/>
    </location>
</feature>
<dbReference type="Gene3D" id="3.30.70.1350">
    <property type="entry name" value="Cation efflux protein, cytoplasmic domain"/>
    <property type="match status" value="1"/>
</dbReference>
<dbReference type="EMBL" id="JABBPK010000001">
    <property type="protein sequence ID" value="NMO77967.1"/>
    <property type="molecule type" value="Genomic_DNA"/>
</dbReference>
<keyword evidence="5 6" id="KW-0472">Membrane</keyword>
<dbReference type="SUPFAM" id="SSF160240">
    <property type="entry name" value="Cation efflux protein cytoplasmic domain-like"/>
    <property type="match status" value="1"/>
</dbReference>
<sequence>MKELILLLKNGNRSALLAALVNTIISLLKGVAYFLTGNVAMFAETMHSLGDAANQFFVFIGSALSKKAPTKRFPGGFGRLVNIVLLFAVLIVGIMAYETVREGIDHIIRPQESTGFFLVIIVLSISVCLEFTVLIKAMREIVTTAGLKTRGLQLFPSSFTYLKSAKPATKLVFLEDSVATAGGILAILAVIVSEYTNFKQAEGIVSIIIGIFMFIVVGKVFLDNAAGAIGEADLEMQGVIGNIAMKDPDVRDIQGLAVYKEGEDFHVELSIEIDSKLTVEQVDKIRQRIEKQILTEKGVSDIIIEFDKDDGILNWPHSIHKYEKRKKTHEMGKYN</sequence>
<evidence type="ECO:0000259" key="7">
    <source>
        <dbReference type="Pfam" id="PF01545"/>
    </source>
</evidence>
<keyword evidence="4 6" id="KW-1133">Transmembrane helix</keyword>
<dbReference type="GO" id="GO:0008324">
    <property type="term" value="F:monoatomic cation transmembrane transporter activity"/>
    <property type="evidence" value="ECO:0007669"/>
    <property type="project" value="InterPro"/>
</dbReference>
<feature type="transmembrane region" description="Helical" evidence="6">
    <location>
        <begin position="15"/>
        <end position="35"/>
    </location>
</feature>
<dbReference type="Pfam" id="PF16916">
    <property type="entry name" value="ZT_dimer"/>
    <property type="match status" value="1"/>
</dbReference>
<organism evidence="9 10">
    <name type="scientific">Niallia alba</name>
    <dbReference type="NCBI Taxonomy" id="2729105"/>
    <lineage>
        <taxon>Bacteria</taxon>
        <taxon>Bacillati</taxon>
        <taxon>Bacillota</taxon>
        <taxon>Bacilli</taxon>
        <taxon>Bacillales</taxon>
        <taxon>Bacillaceae</taxon>
        <taxon>Niallia</taxon>
    </lineage>
</organism>
<dbReference type="InterPro" id="IPR040177">
    <property type="entry name" value="SLC30A9"/>
</dbReference>
<protein>
    <submittedName>
        <fullName evidence="9">Cation transporter</fullName>
    </submittedName>
</protein>
<feature type="transmembrane region" description="Helical" evidence="6">
    <location>
        <begin position="204"/>
        <end position="222"/>
    </location>
</feature>
<dbReference type="InterPro" id="IPR036837">
    <property type="entry name" value="Cation_efflux_CTD_sf"/>
</dbReference>
<evidence type="ECO:0000313" key="9">
    <source>
        <dbReference type="EMBL" id="NMO77967.1"/>
    </source>
</evidence>
<evidence type="ECO:0000256" key="3">
    <source>
        <dbReference type="ARBA" id="ARBA00022692"/>
    </source>
</evidence>
<feature type="transmembrane region" description="Helical" evidence="6">
    <location>
        <begin position="77"/>
        <end position="96"/>
    </location>
</feature>
<dbReference type="AlphaFoldDB" id="A0A7Y0K8W3"/>
<evidence type="ECO:0000313" key="10">
    <source>
        <dbReference type="Proteomes" id="UP000588491"/>
    </source>
</evidence>
<reference evidence="9 10" key="1">
    <citation type="submission" date="2020-04" db="EMBL/GenBank/DDBJ databases">
        <title>Bacillus sp. UniB3 isolated from commercial digestive syrup.</title>
        <authorList>
            <person name="Thorat V."/>
            <person name="Kirdat K."/>
            <person name="Tiwarekar B."/>
            <person name="Yadav A."/>
        </authorList>
    </citation>
    <scope>NUCLEOTIDE SEQUENCE [LARGE SCALE GENOMIC DNA]</scope>
    <source>
        <strain evidence="9 10">UniB3</strain>
    </source>
</reference>